<keyword evidence="6" id="KW-0472">Membrane</keyword>
<keyword evidence="5 8" id="KW-0732">Signal</keyword>
<evidence type="ECO:0000256" key="5">
    <source>
        <dbReference type="ARBA" id="ARBA00022729"/>
    </source>
</evidence>
<keyword evidence="4" id="KW-0812">Transmembrane</keyword>
<comment type="caution">
    <text evidence="9">The sequence shown here is derived from an EMBL/GenBank/DDBJ whole genome shotgun (WGS) entry which is preliminary data.</text>
</comment>
<evidence type="ECO:0000256" key="8">
    <source>
        <dbReference type="SAM" id="SignalP"/>
    </source>
</evidence>
<dbReference type="Gene3D" id="2.40.160.60">
    <property type="entry name" value="Outer membrane protein transport protein (OMPP1/FadL/TodX)"/>
    <property type="match status" value="1"/>
</dbReference>
<name>A0A9D9NJF3_9BACT</name>
<evidence type="ECO:0000256" key="3">
    <source>
        <dbReference type="ARBA" id="ARBA00022452"/>
    </source>
</evidence>
<evidence type="ECO:0000256" key="7">
    <source>
        <dbReference type="ARBA" id="ARBA00023237"/>
    </source>
</evidence>
<evidence type="ECO:0000313" key="10">
    <source>
        <dbReference type="Proteomes" id="UP000823598"/>
    </source>
</evidence>
<sequence length="540" mass="59860">MKKSYIIAVLLIAAAQQVSAQSAFDAYTLSQTDLKGTARFMSMAGAFGALGGDLSVLNQNPGGIGIYRSSEIGLTFDWNIKNVTTGEGADQLKTRDRNFNFNNIGYIGSLRTNSDVMPNINWGFTYNKSAAFNRHYSGYISNIGTSMTNFVAGQTNSGAWTESDLGAVDGGYNPYQESYAPWMSILAYNSYLINPMGDGNNFAGLYKNGTNGYGEFEIQESGQINEYTISLGGNVYNTVYWGASLGITDVDYNMYSYYGESLNNAYVPYIDKNGNVNISDGKASWGMENQFRMSGTGVNFKLGVILKPINELRIGAAFHTPTFYSLKSEYIANTSFGFYPGNQNLVNQNIDGTAWTDEGYIGETYFDMQTPWKFIGSIAGVIGGRGIISLDYEHNMYPKMRVSYDGSEDMQVSNYIQQYYKSSDIIRIGAEFKVTPSWSLRAGYSYQTSPFTEDIKNDRLNVATAGTTLSYTLDDNIQYITAGTGYRYKAFYADFAFVHKNRSSEYYAFSPDMGSSSIMPPKSKIKDSNNEIVFTLGFKF</sequence>
<evidence type="ECO:0000256" key="6">
    <source>
        <dbReference type="ARBA" id="ARBA00023136"/>
    </source>
</evidence>
<dbReference type="EMBL" id="JADIMC010000016">
    <property type="protein sequence ID" value="MBO8475592.1"/>
    <property type="molecule type" value="Genomic_DNA"/>
</dbReference>
<comment type="similarity">
    <text evidence="2">Belongs to the OmpP1/FadL family.</text>
</comment>
<reference evidence="9" key="1">
    <citation type="submission" date="2020-10" db="EMBL/GenBank/DDBJ databases">
        <authorList>
            <person name="Gilroy R."/>
        </authorList>
    </citation>
    <scope>NUCLEOTIDE SEQUENCE</scope>
    <source>
        <strain evidence="9">6919</strain>
    </source>
</reference>
<accession>A0A9D9NJF3</accession>
<dbReference type="AlphaFoldDB" id="A0A9D9NJF3"/>
<dbReference type="Pfam" id="PF03349">
    <property type="entry name" value="Toluene_X"/>
    <property type="match status" value="1"/>
</dbReference>
<dbReference type="GO" id="GO:0009279">
    <property type="term" value="C:cell outer membrane"/>
    <property type="evidence" value="ECO:0007669"/>
    <property type="project" value="UniProtKB-SubCell"/>
</dbReference>
<dbReference type="SUPFAM" id="SSF56935">
    <property type="entry name" value="Porins"/>
    <property type="match status" value="1"/>
</dbReference>
<dbReference type="InterPro" id="IPR005017">
    <property type="entry name" value="OMPP1/FadL/TodX"/>
</dbReference>
<keyword evidence="7" id="KW-0998">Cell outer membrane</keyword>
<evidence type="ECO:0000256" key="1">
    <source>
        <dbReference type="ARBA" id="ARBA00004571"/>
    </source>
</evidence>
<feature type="signal peptide" evidence="8">
    <location>
        <begin position="1"/>
        <end position="20"/>
    </location>
</feature>
<evidence type="ECO:0000256" key="4">
    <source>
        <dbReference type="ARBA" id="ARBA00022692"/>
    </source>
</evidence>
<proteinExistence type="inferred from homology"/>
<protein>
    <submittedName>
        <fullName evidence="9">Outer membrane protein transport protein</fullName>
    </submittedName>
</protein>
<gene>
    <name evidence="9" type="ORF">IAB88_01205</name>
</gene>
<reference evidence="9" key="2">
    <citation type="journal article" date="2021" name="PeerJ">
        <title>Extensive microbial diversity within the chicken gut microbiome revealed by metagenomics and culture.</title>
        <authorList>
            <person name="Gilroy R."/>
            <person name="Ravi A."/>
            <person name="Getino M."/>
            <person name="Pursley I."/>
            <person name="Horton D.L."/>
            <person name="Alikhan N.F."/>
            <person name="Baker D."/>
            <person name="Gharbi K."/>
            <person name="Hall N."/>
            <person name="Watson M."/>
            <person name="Adriaenssens E.M."/>
            <person name="Foster-Nyarko E."/>
            <person name="Jarju S."/>
            <person name="Secka A."/>
            <person name="Antonio M."/>
            <person name="Oren A."/>
            <person name="Chaudhuri R.R."/>
            <person name="La Ragione R."/>
            <person name="Hildebrand F."/>
            <person name="Pallen M.J."/>
        </authorList>
    </citation>
    <scope>NUCLEOTIDE SEQUENCE</scope>
    <source>
        <strain evidence="9">6919</strain>
    </source>
</reference>
<organism evidence="9 10">
    <name type="scientific">Candidatus Limisoma faecipullorum</name>
    <dbReference type="NCBI Taxonomy" id="2840854"/>
    <lineage>
        <taxon>Bacteria</taxon>
        <taxon>Pseudomonadati</taxon>
        <taxon>Bacteroidota</taxon>
        <taxon>Bacteroidia</taxon>
        <taxon>Bacteroidales</taxon>
        <taxon>Candidatus Limisoma</taxon>
    </lineage>
</organism>
<evidence type="ECO:0000313" key="9">
    <source>
        <dbReference type="EMBL" id="MBO8475592.1"/>
    </source>
</evidence>
<keyword evidence="3" id="KW-1134">Transmembrane beta strand</keyword>
<dbReference type="Proteomes" id="UP000823598">
    <property type="component" value="Unassembled WGS sequence"/>
</dbReference>
<feature type="chain" id="PRO_5039072901" evidence="8">
    <location>
        <begin position="21"/>
        <end position="540"/>
    </location>
</feature>
<comment type="subcellular location">
    <subcellularLocation>
        <location evidence="1">Cell outer membrane</location>
        <topology evidence="1">Multi-pass membrane protein</topology>
    </subcellularLocation>
</comment>
<evidence type="ECO:0000256" key="2">
    <source>
        <dbReference type="ARBA" id="ARBA00008163"/>
    </source>
</evidence>